<reference evidence="2" key="1">
    <citation type="submission" date="2022-12" db="EMBL/GenBank/DDBJ databases">
        <title>Bacterial isolates from different developmental stages of Nematostella vectensis.</title>
        <authorList>
            <person name="Fraune S."/>
        </authorList>
    </citation>
    <scope>NUCLEOTIDE SEQUENCE</scope>
    <source>
        <strain evidence="2">G21619-S1</strain>
    </source>
</reference>
<dbReference type="Proteomes" id="UP001068379">
    <property type="component" value="Unassembled WGS sequence"/>
</dbReference>
<protein>
    <recommendedName>
        <fullName evidence="4">Lipoprotein</fullName>
    </recommendedName>
</protein>
<dbReference type="EMBL" id="JAPWHE010000001">
    <property type="protein sequence ID" value="MCZ4328464.1"/>
    <property type="molecule type" value="Genomic_DNA"/>
</dbReference>
<feature type="region of interest" description="Disordered" evidence="1">
    <location>
        <begin position="102"/>
        <end position="122"/>
    </location>
</feature>
<proteinExistence type="predicted"/>
<evidence type="ECO:0008006" key="4">
    <source>
        <dbReference type="Google" id="ProtNLM"/>
    </source>
</evidence>
<name>A0ABT4LZI0_9BURK</name>
<gene>
    <name evidence="2" type="ORF">O4H32_00660</name>
</gene>
<dbReference type="PROSITE" id="PS51257">
    <property type="entry name" value="PROKAR_LIPOPROTEIN"/>
    <property type="match status" value="1"/>
</dbReference>
<organism evidence="2 3">
    <name type="scientific">Castellaniella denitrificans</name>
    <dbReference type="NCBI Taxonomy" id="56119"/>
    <lineage>
        <taxon>Bacteria</taxon>
        <taxon>Pseudomonadati</taxon>
        <taxon>Pseudomonadota</taxon>
        <taxon>Betaproteobacteria</taxon>
        <taxon>Burkholderiales</taxon>
        <taxon>Alcaligenaceae</taxon>
        <taxon>Castellaniella</taxon>
    </lineage>
</organism>
<evidence type="ECO:0000256" key="1">
    <source>
        <dbReference type="SAM" id="MobiDB-lite"/>
    </source>
</evidence>
<accession>A0ABT4LZI0</accession>
<dbReference type="RefSeq" id="WP_269355757.1">
    <property type="nucleotide sequence ID" value="NZ_JAPWHE010000001.1"/>
</dbReference>
<sequence>MKKVLVAGIVVLLAGCATKNYGRQGELTDYEKNTMSCRELALEQAKVMGFLDHVQKESEFDGRSVLSFLGDFGIGNMMEKDNAIKSANTRLKQLQSVAAEKGCVQDGPSGAAASPTQPARTN</sequence>
<evidence type="ECO:0000313" key="2">
    <source>
        <dbReference type="EMBL" id="MCZ4328464.1"/>
    </source>
</evidence>
<keyword evidence="3" id="KW-1185">Reference proteome</keyword>
<evidence type="ECO:0000313" key="3">
    <source>
        <dbReference type="Proteomes" id="UP001068379"/>
    </source>
</evidence>
<comment type="caution">
    <text evidence="2">The sequence shown here is derived from an EMBL/GenBank/DDBJ whole genome shotgun (WGS) entry which is preliminary data.</text>
</comment>